<protein>
    <submittedName>
        <fullName evidence="2">Uncharacterized protein</fullName>
    </submittedName>
</protein>
<organism evidence="2 3">
    <name type="scientific">Aspergillus saccharolyticus JOP 1030-1</name>
    <dbReference type="NCBI Taxonomy" id="1450539"/>
    <lineage>
        <taxon>Eukaryota</taxon>
        <taxon>Fungi</taxon>
        <taxon>Dikarya</taxon>
        <taxon>Ascomycota</taxon>
        <taxon>Pezizomycotina</taxon>
        <taxon>Eurotiomycetes</taxon>
        <taxon>Eurotiomycetidae</taxon>
        <taxon>Eurotiales</taxon>
        <taxon>Aspergillaceae</taxon>
        <taxon>Aspergillus</taxon>
        <taxon>Aspergillus subgen. Circumdati</taxon>
    </lineage>
</organism>
<dbReference type="AlphaFoldDB" id="A0A318ZZG2"/>
<feature type="signal peptide" evidence="1">
    <location>
        <begin position="1"/>
        <end position="18"/>
    </location>
</feature>
<evidence type="ECO:0000313" key="3">
    <source>
        <dbReference type="Proteomes" id="UP000248349"/>
    </source>
</evidence>
<gene>
    <name evidence="2" type="ORF">BP01DRAFT_396295</name>
</gene>
<dbReference type="EMBL" id="KZ821218">
    <property type="protein sequence ID" value="PYH49610.1"/>
    <property type="molecule type" value="Genomic_DNA"/>
</dbReference>
<sequence length="295" mass="28749">MKAVFLTALAALATSAIAAPAGSLSDLTQVTKTFSSSSSAVSSGVVAPSAGASGHVVQDQGRNVKQILTVTGPDAKQLLIELSPDVAGLLSSLGLPGVGVAVGSVVSSASSVGDLLTDLALPLEGLLTVVGQDGGALLIQLDPSVTALVSGLGLPGVGVPVGTVVGTLGQNLKRSDGKIVEDLAPRVQDVLEVTGPNAKRLLIQLSPSVASLVVNLGLPGVGTSVGSIVKTASSIGDLVKDLGAPVEQLLTVVGQDGSYLLIQLSPNVAGLVAGLGLPGVGTSVGTVVATLGDSL</sequence>
<feature type="chain" id="PRO_5016339069" evidence="1">
    <location>
        <begin position="19"/>
        <end position="295"/>
    </location>
</feature>
<dbReference type="GeneID" id="37079694"/>
<dbReference type="OrthoDB" id="3798541at2759"/>
<keyword evidence="1" id="KW-0732">Signal</keyword>
<accession>A0A318ZZG2</accession>
<name>A0A318ZZG2_9EURO</name>
<reference evidence="2 3" key="1">
    <citation type="submission" date="2016-12" db="EMBL/GenBank/DDBJ databases">
        <title>The genomes of Aspergillus section Nigri reveals drivers in fungal speciation.</title>
        <authorList>
            <consortium name="DOE Joint Genome Institute"/>
            <person name="Vesth T.C."/>
            <person name="Nybo J."/>
            <person name="Theobald S."/>
            <person name="Brandl J."/>
            <person name="Frisvad J.C."/>
            <person name="Nielsen K.F."/>
            <person name="Lyhne E.K."/>
            <person name="Kogle M.E."/>
            <person name="Kuo A."/>
            <person name="Riley R."/>
            <person name="Clum A."/>
            <person name="Nolan M."/>
            <person name="Lipzen A."/>
            <person name="Salamov A."/>
            <person name="Henrissat B."/>
            <person name="Wiebenga A."/>
            <person name="De Vries R.P."/>
            <person name="Grigoriev I.V."/>
            <person name="Mortensen U.H."/>
            <person name="Andersen M.R."/>
            <person name="Baker S.E."/>
        </authorList>
    </citation>
    <scope>NUCLEOTIDE SEQUENCE [LARGE SCALE GENOMIC DNA]</scope>
    <source>
        <strain evidence="2 3">JOP 1030-1</strain>
    </source>
</reference>
<dbReference type="Proteomes" id="UP000248349">
    <property type="component" value="Unassembled WGS sequence"/>
</dbReference>
<evidence type="ECO:0000256" key="1">
    <source>
        <dbReference type="SAM" id="SignalP"/>
    </source>
</evidence>
<keyword evidence="3" id="KW-1185">Reference proteome</keyword>
<proteinExistence type="predicted"/>
<evidence type="ECO:0000313" key="2">
    <source>
        <dbReference type="EMBL" id="PYH49610.1"/>
    </source>
</evidence>
<dbReference type="RefSeq" id="XP_025435592.1">
    <property type="nucleotide sequence ID" value="XM_025578465.1"/>
</dbReference>